<comment type="caution">
    <text evidence="2">The sequence shown here is derived from an EMBL/GenBank/DDBJ whole genome shotgun (WGS) entry which is preliminary data.</text>
</comment>
<name>A0ABR0MGK2_GOSAR</name>
<dbReference type="InterPro" id="IPR018289">
    <property type="entry name" value="MULE_transposase_dom"/>
</dbReference>
<feature type="domain" description="MULE transposase" evidence="1">
    <location>
        <begin position="4"/>
        <end position="69"/>
    </location>
</feature>
<protein>
    <recommendedName>
        <fullName evidence="1">MULE transposase domain-containing protein</fullName>
    </recommendedName>
</protein>
<accession>A0ABR0MGK2</accession>
<keyword evidence="3" id="KW-1185">Reference proteome</keyword>
<evidence type="ECO:0000313" key="2">
    <source>
        <dbReference type="EMBL" id="KAK5772378.1"/>
    </source>
</evidence>
<gene>
    <name evidence="2" type="ORF">PVK06_048666</name>
</gene>
<dbReference type="Proteomes" id="UP001358586">
    <property type="component" value="Chromosome 13"/>
</dbReference>
<evidence type="ECO:0000259" key="1">
    <source>
        <dbReference type="Pfam" id="PF10551"/>
    </source>
</evidence>
<organism evidence="2 3">
    <name type="scientific">Gossypium arboreum</name>
    <name type="common">Tree cotton</name>
    <name type="synonym">Gossypium nanking</name>
    <dbReference type="NCBI Taxonomy" id="29729"/>
    <lineage>
        <taxon>Eukaryota</taxon>
        <taxon>Viridiplantae</taxon>
        <taxon>Streptophyta</taxon>
        <taxon>Embryophyta</taxon>
        <taxon>Tracheophyta</taxon>
        <taxon>Spermatophyta</taxon>
        <taxon>Magnoliopsida</taxon>
        <taxon>eudicotyledons</taxon>
        <taxon>Gunneridae</taxon>
        <taxon>Pentapetalae</taxon>
        <taxon>rosids</taxon>
        <taxon>malvids</taxon>
        <taxon>Malvales</taxon>
        <taxon>Malvaceae</taxon>
        <taxon>Malvoideae</taxon>
        <taxon>Gossypium</taxon>
    </lineage>
</organism>
<dbReference type="EMBL" id="JARKNE010000013">
    <property type="protein sequence ID" value="KAK5772378.1"/>
    <property type="molecule type" value="Genomic_DNA"/>
</dbReference>
<dbReference type="Pfam" id="PF10551">
    <property type="entry name" value="MULE"/>
    <property type="match status" value="1"/>
</dbReference>
<proteinExistence type="predicted"/>
<reference evidence="2 3" key="1">
    <citation type="submission" date="2023-03" db="EMBL/GenBank/DDBJ databases">
        <title>WGS of Gossypium arboreum.</title>
        <authorList>
            <person name="Yu D."/>
        </authorList>
    </citation>
    <scope>NUCLEOTIDE SEQUENCE [LARGE SCALE GENOMIC DNA]</scope>
    <source>
        <tissue evidence="2">Leaf</tissue>
    </source>
</reference>
<sequence>MYGRYTHRLLLVVVQDGSGRIIPIAFAITSRESADDWDFFLSRLRRHVCPQPDICIISDWGTGILAVIERQGSQ</sequence>
<evidence type="ECO:0000313" key="3">
    <source>
        <dbReference type="Proteomes" id="UP001358586"/>
    </source>
</evidence>